<dbReference type="Proteomes" id="UP001189429">
    <property type="component" value="Unassembled WGS sequence"/>
</dbReference>
<dbReference type="InterPro" id="IPR013525">
    <property type="entry name" value="ABC2_TM"/>
</dbReference>
<dbReference type="SUPFAM" id="SSF52540">
    <property type="entry name" value="P-loop containing nucleoside triphosphate hydrolases"/>
    <property type="match status" value="1"/>
</dbReference>
<dbReference type="PANTHER" id="PTHR48041">
    <property type="entry name" value="ABC TRANSPORTER G FAMILY MEMBER 28"/>
    <property type="match status" value="1"/>
</dbReference>
<dbReference type="InterPro" id="IPR050352">
    <property type="entry name" value="ABCG_transporters"/>
</dbReference>
<evidence type="ECO:0000256" key="6">
    <source>
        <dbReference type="SAM" id="MobiDB-lite"/>
    </source>
</evidence>
<reference evidence="9" key="1">
    <citation type="submission" date="2023-10" db="EMBL/GenBank/DDBJ databases">
        <authorList>
            <person name="Chen Y."/>
            <person name="Shah S."/>
            <person name="Dougan E. K."/>
            <person name="Thang M."/>
            <person name="Chan C."/>
        </authorList>
    </citation>
    <scope>NUCLEOTIDE SEQUENCE [LARGE SCALE GENOMIC DNA]</scope>
</reference>
<keyword evidence="5 7" id="KW-0472">Membrane</keyword>
<feature type="transmembrane region" description="Helical" evidence="7">
    <location>
        <begin position="303"/>
        <end position="324"/>
    </location>
</feature>
<dbReference type="Pfam" id="PF00005">
    <property type="entry name" value="ABC_tran"/>
    <property type="match status" value="1"/>
</dbReference>
<accession>A0ABN9Y6I4</accession>
<feature type="transmembrane region" description="Helical" evidence="7">
    <location>
        <begin position="449"/>
        <end position="466"/>
    </location>
</feature>
<feature type="region of interest" description="Disordered" evidence="6">
    <location>
        <begin position="582"/>
        <end position="606"/>
    </location>
</feature>
<evidence type="ECO:0000256" key="5">
    <source>
        <dbReference type="ARBA" id="ARBA00023136"/>
    </source>
</evidence>
<evidence type="ECO:0000256" key="1">
    <source>
        <dbReference type="ARBA" id="ARBA00004141"/>
    </source>
</evidence>
<evidence type="ECO:0000259" key="8">
    <source>
        <dbReference type="PROSITE" id="PS50893"/>
    </source>
</evidence>
<dbReference type="Gene3D" id="3.40.50.300">
    <property type="entry name" value="P-loop containing nucleotide triphosphate hydrolases"/>
    <property type="match status" value="1"/>
</dbReference>
<comment type="subcellular location">
    <subcellularLocation>
        <location evidence="1">Membrane</location>
        <topology evidence="1">Multi-pass membrane protein</topology>
    </subcellularLocation>
</comment>
<feature type="transmembrane region" description="Helical" evidence="7">
    <location>
        <begin position="413"/>
        <end position="437"/>
    </location>
</feature>
<dbReference type="InterPro" id="IPR027417">
    <property type="entry name" value="P-loop_NTPase"/>
</dbReference>
<keyword evidence="10" id="KW-1185">Reference proteome</keyword>
<dbReference type="PANTHER" id="PTHR48041:SF111">
    <property type="entry name" value="ABC TRANSPORTER G FAMILY MEMBER 14"/>
    <property type="match status" value="1"/>
</dbReference>
<keyword evidence="2" id="KW-0813">Transport</keyword>
<evidence type="ECO:0000313" key="9">
    <source>
        <dbReference type="EMBL" id="CAK0907944.1"/>
    </source>
</evidence>
<feature type="transmembrane region" description="Helical" evidence="7">
    <location>
        <begin position="546"/>
        <end position="569"/>
    </location>
</feature>
<keyword evidence="4 7" id="KW-1133">Transmembrane helix</keyword>
<feature type="domain" description="ABC transporter" evidence="8">
    <location>
        <begin position="1"/>
        <end position="209"/>
    </location>
</feature>
<dbReference type="InterPro" id="IPR003439">
    <property type="entry name" value="ABC_transporter-like_ATP-bd"/>
</dbReference>
<comment type="caution">
    <text evidence="9">The sequence shown here is derived from an EMBL/GenBank/DDBJ whole genome shotgun (WGS) entry which is preliminary data.</text>
</comment>
<dbReference type="Pfam" id="PF01061">
    <property type="entry name" value="ABC2_membrane"/>
    <property type="match status" value="1"/>
</dbReference>
<evidence type="ECO:0000313" key="10">
    <source>
        <dbReference type="Proteomes" id="UP001189429"/>
    </source>
</evidence>
<feature type="transmembrane region" description="Helical" evidence="7">
    <location>
        <begin position="381"/>
        <end position="407"/>
    </location>
</feature>
<dbReference type="PROSITE" id="PS50893">
    <property type="entry name" value="ABC_TRANSPORTER_2"/>
    <property type="match status" value="1"/>
</dbReference>
<dbReference type="PROSITE" id="PS00211">
    <property type="entry name" value="ABC_TRANSPORTER_1"/>
    <property type="match status" value="1"/>
</dbReference>
<evidence type="ECO:0000256" key="7">
    <source>
        <dbReference type="SAM" id="Phobius"/>
    </source>
</evidence>
<feature type="transmembrane region" description="Helical" evidence="7">
    <location>
        <begin position="336"/>
        <end position="360"/>
    </location>
</feature>
<evidence type="ECO:0000256" key="4">
    <source>
        <dbReference type="ARBA" id="ARBA00022989"/>
    </source>
</evidence>
<sequence length="606" mass="66022">MLAVMGPSGSGKTTFLTCLRQDISHAGDVRFSGERFHRGLRRLIGFVEQDDVVFPQLTVRQSLSFLAELRFGIGSTKAAARVEEVVDTVCLGRVVDSVVGEPGHPQRISGGERKRLCIARELLGDPRLIICDEPTSGLDSTMAEQVIRVVRSLSDSGKVSVVASIHQPSSSIFAAFDDLALLREGHTAFFGPTMSAEGFFVARGPPRDPVQSVSEYLMDLLVLDEAGADVDKETAKLGRCGSGGLPTAALARILEHFRAEAAKLPSLPEPVRQNTNRRNHEAPMLRQVLLLTRRHSNLLVSEAFTVLNLIQNVGLMFIAALLWWRLSFTESDVFPRWGACMWTVGTWMFFPLFGGIGTFPSVKRVLEKELRVGCYSLPSFYVARTVLLLPIELIWPTVWVTGVFWITNMRTEFWVYLQVLALVYMSYSAFAGVGLAISASGMPPARSGTMAILLITFFFAWSGFFVDLDRVPRVMALAAEVNPFRFSVELMMQIIMQGDVEFVCGTAASAGDVSKLGKGCALAADGTWVLSGAAALERHGMTTDPWLCVAIVLAVVVMSRLLAFGLLWLDLRTAINGAKGMQQPPAHCPAGGKEADDEPSADSVTA</sequence>
<evidence type="ECO:0000256" key="2">
    <source>
        <dbReference type="ARBA" id="ARBA00022448"/>
    </source>
</evidence>
<keyword evidence="3 7" id="KW-0812">Transmembrane</keyword>
<name>A0ABN9Y6I4_9DINO</name>
<gene>
    <name evidence="9" type="ORF">PCOR1329_LOCUS82780</name>
</gene>
<dbReference type="EMBL" id="CAUYUJ010021937">
    <property type="protein sequence ID" value="CAK0907944.1"/>
    <property type="molecule type" value="Genomic_DNA"/>
</dbReference>
<proteinExistence type="predicted"/>
<dbReference type="InterPro" id="IPR017871">
    <property type="entry name" value="ABC_transporter-like_CS"/>
</dbReference>
<organism evidence="9 10">
    <name type="scientific">Prorocentrum cordatum</name>
    <dbReference type="NCBI Taxonomy" id="2364126"/>
    <lineage>
        <taxon>Eukaryota</taxon>
        <taxon>Sar</taxon>
        <taxon>Alveolata</taxon>
        <taxon>Dinophyceae</taxon>
        <taxon>Prorocentrales</taxon>
        <taxon>Prorocentraceae</taxon>
        <taxon>Prorocentrum</taxon>
    </lineage>
</organism>
<evidence type="ECO:0000256" key="3">
    <source>
        <dbReference type="ARBA" id="ARBA00022692"/>
    </source>
</evidence>
<protein>
    <recommendedName>
        <fullName evidence="8">ABC transporter domain-containing protein</fullName>
    </recommendedName>
</protein>